<accession>A0AAP9DDM5</accession>
<dbReference type="AlphaFoldDB" id="A0AAP9DDM5"/>
<evidence type="ECO:0000313" key="1">
    <source>
        <dbReference type="EMBL" id="QDK20883.1"/>
    </source>
</evidence>
<name>A0AAP9DDM5_9ENTR</name>
<sequence>MGHLEQVKIRIQNDPVLQLELKEEMFRLITYIEKNPKIKYFPLTKIKSITKSNNTECMNIAIYFCGETLKIFEPRYSYILEGNQEIELTKSEFKYYLYHRQECLSKDGYVICPVLKERLFFYFTTSLSTYSDDEDWEID</sequence>
<evidence type="ECO:0000313" key="2">
    <source>
        <dbReference type="Proteomes" id="UP000317812"/>
    </source>
</evidence>
<proteinExistence type="predicted"/>
<reference evidence="1 2" key="1">
    <citation type="submission" date="2019-01" db="EMBL/GenBank/DDBJ databases">
        <title>Florfenicol resistance in Enterobacteriaceae and whole-genome sequence analysis of florfenicol-resistant Leclercia adecarboxylata strain R25.</title>
        <authorList>
            <person name="Bao Q."/>
            <person name="Ying Y."/>
        </authorList>
    </citation>
    <scope>NUCLEOTIDE SEQUENCE [LARGE SCALE GENOMIC DNA]</scope>
    <source>
        <strain evidence="1 2">R25</strain>
    </source>
</reference>
<gene>
    <name evidence="1" type="ORF">ES815_22240</name>
</gene>
<organism evidence="1 2">
    <name type="scientific">Leclercia adecarboxylata</name>
    <dbReference type="NCBI Taxonomy" id="83655"/>
    <lineage>
        <taxon>Bacteria</taxon>
        <taxon>Pseudomonadati</taxon>
        <taxon>Pseudomonadota</taxon>
        <taxon>Gammaproteobacteria</taxon>
        <taxon>Enterobacterales</taxon>
        <taxon>Enterobacteriaceae</taxon>
        <taxon>Leclercia</taxon>
    </lineage>
</organism>
<dbReference type="RefSeq" id="WP_142489743.1">
    <property type="nucleotide sequence ID" value="NZ_CP035382.1"/>
</dbReference>
<dbReference type="EMBL" id="CP035382">
    <property type="protein sequence ID" value="QDK20883.1"/>
    <property type="molecule type" value="Genomic_DNA"/>
</dbReference>
<protein>
    <submittedName>
        <fullName evidence="1">Uncharacterized protein</fullName>
    </submittedName>
</protein>
<dbReference type="Proteomes" id="UP000317812">
    <property type="component" value="Chromosome"/>
</dbReference>